<name>A0ABQ7H954_DUNSA</name>
<feature type="compositionally biased region" description="Basic and acidic residues" evidence="2">
    <location>
        <begin position="19"/>
        <end position="28"/>
    </location>
</feature>
<reference evidence="4" key="1">
    <citation type="submission" date="2017-08" db="EMBL/GenBank/DDBJ databases">
        <authorList>
            <person name="Polle J.E."/>
            <person name="Barry K."/>
            <person name="Cushman J."/>
            <person name="Schmutz J."/>
            <person name="Tran D."/>
            <person name="Hathwaick L.T."/>
            <person name="Yim W.C."/>
            <person name="Jenkins J."/>
            <person name="Mckie-Krisberg Z.M."/>
            <person name="Prochnik S."/>
            <person name="Lindquist E."/>
            <person name="Dockter R.B."/>
            <person name="Adam C."/>
            <person name="Molina H."/>
            <person name="Bunkerborg J."/>
            <person name="Jin E."/>
            <person name="Buchheim M."/>
            <person name="Magnuson J."/>
        </authorList>
    </citation>
    <scope>NUCLEOTIDE SEQUENCE</scope>
    <source>
        <strain evidence="4">CCAP 19/18</strain>
    </source>
</reference>
<comment type="function">
    <text evidence="1">Plays an important role in membrane trafficking through the secretory apparatus.</text>
</comment>
<organism evidence="4 5">
    <name type="scientific">Dunaliella salina</name>
    <name type="common">Green alga</name>
    <name type="synonym">Protococcus salinus</name>
    <dbReference type="NCBI Taxonomy" id="3046"/>
    <lineage>
        <taxon>Eukaryota</taxon>
        <taxon>Viridiplantae</taxon>
        <taxon>Chlorophyta</taxon>
        <taxon>core chlorophytes</taxon>
        <taxon>Chlorophyceae</taxon>
        <taxon>CS clade</taxon>
        <taxon>Chlamydomonadales</taxon>
        <taxon>Dunaliellaceae</taxon>
        <taxon>Dunaliella</taxon>
    </lineage>
</organism>
<feature type="compositionally biased region" description="Basic and acidic residues" evidence="2">
    <location>
        <begin position="45"/>
        <end position="55"/>
    </location>
</feature>
<comment type="similarity">
    <text evidence="1">Belongs to the MON1/SAND family.</text>
</comment>
<dbReference type="InterPro" id="IPR043972">
    <property type="entry name" value="FUZ/MON1/HPS1_longin_1"/>
</dbReference>
<dbReference type="PANTHER" id="PTHR13027:SF7">
    <property type="entry name" value="VACUOLAR FUSION PROTEIN MON1 HOMOLOG"/>
    <property type="match status" value="1"/>
</dbReference>
<evidence type="ECO:0000256" key="2">
    <source>
        <dbReference type="SAM" id="MobiDB-lite"/>
    </source>
</evidence>
<comment type="caution">
    <text evidence="4">The sequence shown here is derived from an EMBL/GenBank/DDBJ whole genome shotgun (WGS) entry which is preliminary data.</text>
</comment>
<evidence type="ECO:0000313" key="4">
    <source>
        <dbReference type="EMBL" id="KAF5843386.1"/>
    </source>
</evidence>
<feature type="region of interest" description="Disordered" evidence="2">
    <location>
        <begin position="1"/>
        <end position="199"/>
    </location>
</feature>
<dbReference type="Proteomes" id="UP000815325">
    <property type="component" value="Unassembled WGS sequence"/>
</dbReference>
<feature type="compositionally biased region" description="Basic and acidic residues" evidence="2">
    <location>
        <begin position="148"/>
        <end position="161"/>
    </location>
</feature>
<gene>
    <name evidence="4" type="ORF">DUNSADRAFT_16885</name>
</gene>
<dbReference type="Pfam" id="PF19036">
    <property type="entry name" value="Fuz_longin_1"/>
    <property type="match status" value="1"/>
</dbReference>
<dbReference type="EMBL" id="MU069443">
    <property type="protein sequence ID" value="KAF5843386.1"/>
    <property type="molecule type" value="Genomic_DNA"/>
</dbReference>
<evidence type="ECO:0000259" key="3">
    <source>
        <dbReference type="Pfam" id="PF19036"/>
    </source>
</evidence>
<dbReference type="PANTHER" id="PTHR13027">
    <property type="entry name" value="SAND PROTEIN-RELATED"/>
    <property type="match status" value="1"/>
</dbReference>
<sequence length="422" mass="45401">MGRKKKATARGSTPSTKFNDIKEEHPGGEEEAQPPPEGPGSNSDEELKPIGDNGEHPAAADTEAPTGDSHRLNEQQELETEDTLPLPSPTLPLPPPTGRNLEPEGRGEQRGPCSELEHPAQAGEAKEQPPAPTSDSKKAPIRAAEGSASHEADPVEQDELKPSVIRGHLTEIEEAPVSPSVSATDSRIQQEEDEKQQQHQQQWLQQKKHFIVLTSAGKPVYSRHGDEDALAGLMALTTAMVSVVQDQGDTIQHVTAGTTTIVFLIKGPLYFVASSQLGEPVMVLQRQLEMLHLQIMLVVSSGLERILSRNPSYDARGMLEGMGVVLDKLIDNMQEDATHLLLGLQPLGNLAPPVRSSAMRALSEAVKASGAVYGLLLAAGGQAVAVERGKGSPSLDHRDVLLLDNFICCNPAFRCCLRYNKS</sequence>
<dbReference type="PRINTS" id="PR01546">
    <property type="entry name" value="YEAST73DUF"/>
</dbReference>
<feature type="domain" description="FUZ/MON1/HPS1 first Longin" evidence="3">
    <location>
        <begin position="208"/>
        <end position="329"/>
    </location>
</feature>
<evidence type="ECO:0000313" key="5">
    <source>
        <dbReference type="Proteomes" id="UP000815325"/>
    </source>
</evidence>
<accession>A0ABQ7H954</accession>
<feature type="compositionally biased region" description="Pro residues" evidence="2">
    <location>
        <begin position="86"/>
        <end position="97"/>
    </location>
</feature>
<protein>
    <recommendedName>
        <fullName evidence="1">Vacuolar fusion protein MON1 homolog</fullName>
    </recommendedName>
</protein>
<dbReference type="InterPro" id="IPR004353">
    <property type="entry name" value="Mon1"/>
</dbReference>
<keyword evidence="5" id="KW-1185">Reference proteome</keyword>
<proteinExistence type="inferred from homology"/>
<evidence type="ECO:0000256" key="1">
    <source>
        <dbReference type="RuleBase" id="RU367048"/>
    </source>
</evidence>